<evidence type="ECO:0000259" key="8">
    <source>
        <dbReference type="PROSITE" id="PS51140"/>
    </source>
</evidence>
<evidence type="ECO:0000256" key="6">
    <source>
        <dbReference type="ARBA" id="ARBA00023242"/>
    </source>
</evidence>
<dbReference type="OrthoDB" id="10060331at2759"/>
<feature type="region of interest" description="Disordered" evidence="7">
    <location>
        <begin position="270"/>
        <end position="289"/>
    </location>
</feature>
<dbReference type="EMBL" id="JAACXV010000286">
    <property type="protein sequence ID" value="KAF7280561.1"/>
    <property type="molecule type" value="Genomic_DNA"/>
</dbReference>
<comment type="similarity">
    <text evidence="3">Belongs to the CUEDC2 family.</text>
</comment>
<feature type="compositionally biased region" description="Basic and acidic residues" evidence="7">
    <location>
        <begin position="125"/>
        <end position="135"/>
    </location>
</feature>
<evidence type="ECO:0000256" key="1">
    <source>
        <dbReference type="ARBA" id="ARBA00004123"/>
    </source>
</evidence>
<dbReference type="Proteomes" id="UP000625711">
    <property type="component" value="Unassembled WGS sequence"/>
</dbReference>
<reference evidence="9" key="1">
    <citation type="submission" date="2020-08" db="EMBL/GenBank/DDBJ databases">
        <title>Genome sequencing and assembly of the red palm weevil Rhynchophorus ferrugineus.</title>
        <authorList>
            <person name="Dias G.B."/>
            <person name="Bergman C.M."/>
            <person name="Manee M."/>
        </authorList>
    </citation>
    <scope>NUCLEOTIDE SEQUENCE</scope>
    <source>
        <strain evidence="9">AA-2017</strain>
        <tissue evidence="9">Whole larva</tissue>
    </source>
</reference>
<dbReference type="GO" id="GO:0005737">
    <property type="term" value="C:cytoplasm"/>
    <property type="evidence" value="ECO:0007669"/>
    <property type="project" value="UniProtKB-SubCell"/>
</dbReference>
<keyword evidence="4" id="KW-0963">Cytoplasm</keyword>
<dbReference type="CDD" id="cd14367">
    <property type="entry name" value="CUE_CUED2"/>
    <property type="match status" value="1"/>
</dbReference>
<keyword evidence="5" id="KW-0833">Ubl conjugation pathway</keyword>
<keyword evidence="10" id="KW-1185">Reference proteome</keyword>
<feature type="domain" description="CUE" evidence="8">
    <location>
        <begin position="148"/>
        <end position="191"/>
    </location>
</feature>
<evidence type="ECO:0000256" key="5">
    <source>
        <dbReference type="ARBA" id="ARBA00022786"/>
    </source>
</evidence>
<feature type="region of interest" description="Disordered" evidence="7">
    <location>
        <begin position="115"/>
        <end position="144"/>
    </location>
</feature>
<protein>
    <recommendedName>
        <fullName evidence="8">CUE domain-containing protein</fullName>
    </recommendedName>
</protein>
<dbReference type="PANTHER" id="PTHR12493:SF0">
    <property type="entry name" value="CUE DOMAIN-CONTAINING PROTEIN 2"/>
    <property type="match status" value="1"/>
</dbReference>
<dbReference type="PROSITE" id="PS51140">
    <property type="entry name" value="CUE"/>
    <property type="match status" value="1"/>
</dbReference>
<evidence type="ECO:0000313" key="9">
    <source>
        <dbReference type="EMBL" id="KAF7280561.1"/>
    </source>
</evidence>
<comment type="subcellular location">
    <subcellularLocation>
        <location evidence="2">Cytoplasm</location>
    </subcellularLocation>
    <subcellularLocation>
        <location evidence="1">Nucleus</location>
    </subcellularLocation>
</comment>
<evidence type="ECO:0000256" key="7">
    <source>
        <dbReference type="SAM" id="MobiDB-lite"/>
    </source>
</evidence>
<evidence type="ECO:0000256" key="2">
    <source>
        <dbReference type="ARBA" id="ARBA00004496"/>
    </source>
</evidence>
<dbReference type="GO" id="GO:0043130">
    <property type="term" value="F:ubiquitin binding"/>
    <property type="evidence" value="ECO:0007669"/>
    <property type="project" value="InterPro"/>
</dbReference>
<proteinExistence type="inferred from homology"/>
<gene>
    <name evidence="9" type="ORF">GWI33_005762</name>
</gene>
<organism evidence="9 10">
    <name type="scientific">Rhynchophorus ferrugineus</name>
    <name type="common">Red palm weevil</name>
    <name type="synonym">Curculio ferrugineus</name>
    <dbReference type="NCBI Taxonomy" id="354439"/>
    <lineage>
        <taxon>Eukaryota</taxon>
        <taxon>Metazoa</taxon>
        <taxon>Ecdysozoa</taxon>
        <taxon>Arthropoda</taxon>
        <taxon>Hexapoda</taxon>
        <taxon>Insecta</taxon>
        <taxon>Pterygota</taxon>
        <taxon>Neoptera</taxon>
        <taxon>Endopterygota</taxon>
        <taxon>Coleoptera</taxon>
        <taxon>Polyphaga</taxon>
        <taxon>Cucujiformia</taxon>
        <taxon>Curculionidae</taxon>
        <taxon>Dryophthorinae</taxon>
        <taxon>Rhynchophorus</taxon>
    </lineage>
</organism>
<dbReference type="InterPro" id="IPR003892">
    <property type="entry name" value="CUE"/>
</dbReference>
<dbReference type="InterPro" id="IPR039805">
    <property type="entry name" value="CUE_CUED2"/>
</dbReference>
<feature type="compositionally biased region" description="Basic residues" evidence="7">
    <location>
        <begin position="279"/>
        <end position="289"/>
    </location>
</feature>
<evidence type="ECO:0000256" key="3">
    <source>
        <dbReference type="ARBA" id="ARBA00006106"/>
    </source>
</evidence>
<evidence type="ECO:0000256" key="4">
    <source>
        <dbReference type="ARBA" id="ARBA00022490"/>
    </source>
</evidence>
<comment type="caution">
    <text evidence="9">The sequence shown here is derived from an EMBL/GenBank/DDBJ whole genome shotgun (WGS) entry which is preliminary data.</text>
</comment>
<accession>A0A834MFU3</accession>
<name>A0A834MFU3_RHYFE</name>
<dbReference type="GO" id="GO:0005634">
    <property type="term" value="C:nucleus"/>
    <property type="evidence" value="ECO:0007669"/>
    <property type="project" value="UniProtKB-SubCell"/>
</dbReference>
<keyword evidence="6" id="KW-0539">Nucleus</keyword>
<evidence type="ECO:0000313" key="10">
    <source>
        <dbReference type="Proteomes" id="UP000625711"/>
    </source>
</evidence>
<dbReference type="PANTHER" id="PTHR12493">
    <property type="entry name" value="CUE DOMAIN CONTAINING 2"/>
    <property type="match status" value="1"/>
</dbReference>
<sequence length="289" mass="33027">MSKTIADQETTIKDSLFEFVKKHIPEADLNLIDEIVLSYVIAFLEDVGSDSQFDVEGFCEMMEAYFPEFRSINHSIVCEWMFDLEEKLRKMGEIEEKTPNLEINLPEVVPARTKLRSHSNSENVEPPKRVHKLSEMSDGGSTDSSCCDFPDEMDILQEMFPSVCTIEVKHCLAIAAGDIERATQILIDRQENGQCLSQNSTLTIQVAKQTIDDAELKSRIIERYSYIDKDTLNKEYRPVAPKVEPKKLVRYRDNKIVSLKGERYTEVKKGDDVEDISLKKNKKGQAHSP</sequence>
<dbReference type="AlphaFoldDB" id="A0A834MFU3"/>